<evidence type="ECO:0000313" key="2">
    <source>
        <dbReference type="Proteomes" id="UP000054217"/>
    </source>
</evidence>
<evidence type="ECO:0000313" key="1">
    <source>
        <dbReference type="EMBL" id="KIO07983.1"/>
    </source>
</evidence>
<dbReference type="Proteomes" id="UP000054217">
    <property type="component" value="Unassembled WGS sequence"/>
</dbReference>
<dbReference type="InParanoid" id="A0A0C3JFX7"/>
<protein>
    <submittedName>
        <fullName evidence="1">Uncharacterized protein</fullName>
    </submittedName>
</protein>
<dbReference type="STRING" id="870435.A0A0C3JFX7"/>
<dbReference type="EMBL" id="KN831958">
    <property type="protein sequence ID" value="KIO07983.1"/>
    <property type="molecule type" value="Genomic_DNA"/>
</dbReference>
<dbReference type="OrthoDB" id="10428789at2759"/>
<accession>A0A0C3JFX7</accession>
<reference evidence="1 2" key="1">
    <citation type="submission" date="2014-04" db="EMBL/GenBank/DDBJ databases">
        <authorList>
            <consortium name="DOE Joint Genome Institute"/>
            <person name="Kuo A."/>
            <person name="Kohler A."/>
            <person name="Costa M.D."/>
            <person name="Nagy L.G."/>
            <person name="Floudas D."/>
            <person name="Copeland A."/>
            <person name="Barry K.W."/>
            <person name="Cichocki N."/>
            <person name="Veneault-Fourrey C."/>
            <person name="LaButti K."/>
            <person name="Lindquist E.A."/>
            <person name="Lipzen A."/>
            <person name="Lundell T."/>
            <person name="Morin E."/>
            <person name="Murat C."/>
            <person name="Sun H."/>
            <person name="Tunlid A."/>
            <person name="Henrissat B."/>
            <person name="Grigoriev I.V."/>
            <person name="Hibbett D.S."/>
            <person name="Martin F."/>
            <person name="Nordberg H.P."/>
            <person name="Cantor M.N."/>
            <person name="Hua S.X."/>
        </authorList>
    </citation>
    <scope>NUCLEOTIDE SEQUENCE [LARGE SCALE GENOMIC DNA]</scope>
    <source>
        <strain evidence="1 2">Marx 270</strain>
    </source>
</reference>
<reference evidence="2" key="2">
    <citation type="submission" date="2015-01" db="EMBL/GenBank/DDBJ databases">
        <title>Evolutionary Origins and Diversification of the Mycorrhizal Mutualists.</title>
        <authorList>
            <consortium name="DOE Joint Genome Institute"/>
            <consortium name="Mycorrhizal Genomics Consortium"/>
            <person name="Kohler A."/>
            <person name="Kuo A."/>
            <person name="Nagy L.G."/>
            <person name="Floudas D."/>
            <person name="Copeland A."/>
            <person name="Barry K.W."/>
            <person name="Cichocki N."/>
            <person name="Veneault-Fourrey C."/>
            <person name="LaButti K."/>
            <person name="Lindquist E.A."/>
            <person name="Lipzen A."/>
            <person name="Lundell T."/>
            <person name="Morin E."/>
            <person name="Murat C."/>
            <person name="Riley R."/>
            <person name="Ohm R."/>
            <person name="Sun H."/>
            <person name="Tunlid A."/>
            <person name="Henrissat B."/>
            <person name="Grigoriev I.V."/>
            <person name="Hibbett D.S."/>
            <person name="Martin F."/>
        </authorList>
    </citation>
    <scope>NUCLEOTIDE SEQUENCE [LARGE SCALE GENOMIC DNA]</scope>
    <source>
        <strain evidence="2">Marx 270</strain>
    </source>
</reference>
<name>A0A0C3JFX7_PISTI</name>
<proteinExistence type="predicted"/>
<keyword evidence="2" id="KW-1185">Reference proteome</keyword>
<organism evidence="1 2">
    <name type="scientific">Pisolithus tinctorius Marx 270</name>
    <dbReference type="NCBI Taxonomy" id="870435"/>
    <lineage>
        <taxon>Eukaryota</taxon>
        <taxon>Fungi</taxon>
        <taxon>Dikarya</taxon>
        <taxon>Basidiomycota</taxon>
        <taxon>Agaricomycotina</taxon>
        <taxon>Agaricomycetes</taxon>
        <taxon>Agaricomycetidae</taxon>
        <taxon>Boletales</taxon>
        <taxon>Sclerodermatineae</taxon>
        <taxon>Pisolithaceae</taxon>
        <taxon>Pisolithus</taxon>
    </lineage>
</organism>
<dbReference type="AlphaFoldDB" id="A0A0C3JFX7"/>
<dbReference type="HOGENOM" id="CLU_1563490_0_0_1"/>
<gene>
    <name evidence="1" type="ORF">M404DRAFT_939646</name>
</gene>
<sequence length="171" mass="19565">MDLSDSLEDLLDKHLLHLIWLRRRIKLSWAAAEELLWQSEAALDDPENFFLGKRRCYLMQTRLRGNYLLLQLCGWNCVIYHKQFENKKYEALKPTSAEFWSFLGAYVAAAEGALEEPFPCGMGLRVPVPQGSTVIVDNNGLCNFDALPVQEMCKMIITLLDRLPPTDDFGP</sequence>